<feature type="repeat" description="PPR" evidence="2">
    <location>
        <begin position="299"/>
        <end position="333"/>
    </location>
</feature>
<sequence length="661" mass="73391">MVSSSGLSKLLSPPLPFGRNLTLKTTQPSILSHPIISLLERCQTLAQLMQIQAQMVVSGLISDPIASSRLVSFCAISHSSDLDYCSSLLDGLKNTNLFSWNVAIRGYSDSVQPKESIFLYIKLLRSASRPDNFTHPFLFKACAKIPDFGAGVLVFGHALQLGLCSDLFVFNSLVQLFVVCGDLSDAHKLFDESCVRDLVSWNTMINGLVRRGNPREALKLVKKMEEEAISPDSVTMIGAISSCAQLQALEQGIEFHRFLVANDRMEFTVPLTNALIDMYTKCGSLEPARALFDAISSKTTVSWTTMISGYAKFGLLDVSRKLFDEMPDKDVIPWNALLSGYVQNLRAKEALALFNEMQISAVEPDEITLVSLLSACSQIGALEMGIWAHGYINRRKFCTNVALGTALVDMYAKCGNIEKASSVFSKMADKNSLTWTAMISGFANHGHALEAIRHFKRMMEKGLEPDEVTFIGVLSACCHGGLIHEGRMFFHKMTSVYKLRPNLKHYSCMVDLLGRAGLLREAEEMVKNMPIKPDAIIWSALFFACRIHRNVPLGVRAAAKLLELDPSDSGIYILLANLYAEENMRDVADKVWALMKERGVEKIPGCSTIEVNGSVYEFVVRDDSHPEHEEVYACLGRLYEQLKHCENFSSISFDDLSLPDK</sequence>
<evidence type="ECO:0000313" key="4">
    <source>
        <dbReference type="Proteomes" id="UP001412067"/>
    </source>
</evidence>
<dbReference type="Proteomes" id="UP001412067">
    <property type="component" value="Unassembled WGS sequence"/>
</dbReference>
<keyword evidence="1" id="KW-0677">Repeat</keyword>
<feature type="repeat" description="PPR" evidence="2">
    <location>
        <begin position="431"/>
        <end position="465"/>
    </location>
</feature>
<accession>A0ABR2M3M2</accession>
<dbReference type="EMBL" id="JBBWWR010000012">
    <property type="protein sequence ID" value="KAK8958690.1"/>
    <property type="molecule type" value="Genomic_DNA"/>
</dbReference>
<gene>
    <name evidence="3" type="primary">PCMP-E28</name>
    <name evidence="3" type="ORF">KSP40_PGU014603</name>
</gene>
<dbReference type="NCBIfam" id="TIGR00756">
    <property type="entry name" value="PPR"/>
    <property type="match status" value="4"/>
</dbReference>
<dbReference type="InterPro" id="IPR011990">
    <property type="entry name" value="TPR-like_helical_dom_sf"/>
</dbReference>
<dbReference type="PROSITE" id="PS51375">
    <property type="entry name" value="PPR"/>
    <property type="match status" value="3"/>
</dbReference>
<reference evidence="3 4" key="1">
    <citation type="journal article" date="2022" name="Nat. Plants">
        <title>Genomes of leafy and leafless Platanthera orchids illuminate the evolution of mycoheterotrophy.</title>
        <authorList>
            <person name="Li M.H."/>
            <person name="Liu K.W."/>
            <person name="Li Z."/>
            <person name="Lu H.C."/>
            <person name="Ye Q.L."/>
            <person name="Zhang D."/>
            <person name="Wang J.Y."/>
            <person name="Li Y.F."/>
            <person name="Zhong Z.M."/>
            <person name="Liu X."/>
            <person name="Yu X."/>
            <person name="Liu D.K."/>
            <person name="Tu X.D."/>
            <person name="Liu B."/>
            <person name="Hao Y."/>
            <person name="Liao X.Y."/>
            <person name="Jiang Y.T."/>
            <person name="Sun W.H."/>
            <person name="Chen J."/>
            <person name="Chen Y.Q."/>
            <person name="Ai Y."/>
            <person name="Zhai J.W."/>
            <person name="Wu S.S."/>
            <person name="Zhou Z."/>
            <person name="Hsiao Y.Y."/>
            <person name="Wu W.L."/>
            <person name="Chen Y.Y."/>
            <person name="Lin Y.F."/>
            <person name="Hsu J.L."/>
            <person name="Li C.Y."/>
            <person name="Wang Z.W."/>
            <person name="Zhao X."/>
            <person name="Zhong W.Y."/>
            <person name="Ma X.K."/>
            <person name="Ma L."/>
            <person name="Huang J."/>
            <person name="Chen G.Z."/>
            <person name="Huang M.Z."/>
            <person name="Huang L."/>
            <person name="Peng D.H."/>
            <person name="Luo Y.B."/>
            <person name="Zou S.Q."/>
            <person name="Chen S.P."/>
            <person name="Lan S."/>
            <person name="Tsai W.C."/>
            <person name="Van de Peer Y."/>
            <person name="Liu Z.J."/>
        </authorList>
    </citation>
    <scope>NUCLEOTIDE SEQUENCE [LARGE SCALE GENOMIC DNA]</scope>
    <source>
        <strain evidence="3">Lor288</strain>
    </source>
</reference>
<proteinExistence type="predicted"/>
<dbReference type="Gene3D" id="1.25.40.10">
    <property type="entry name" value="Tetratricopeptide repeat domain"/>
    <property type="match status" value="5"/>
</dbReference>
<dbReference type="Pfam" id="PF13041">
    <property type="entry name" value="PPR_2"/>
    <property type="match status" value="3"/>
</dbReference>
<dbReference type="InterPro" id="IPR002885">
    <property type="entry name" value="PPR_rpt"/>
</dbReference>
<comment type="caution">
    <text evidence="3">The sequence shown here is derived from an EMBL/GenBank/DDBJ whole genome shotgun (WGS) entry which is preliminary data.</text>
</comment>
<name>A0ABR2M3M2_9ASPA</name>
<dbReference type="SUPFAM" id="SSF48452">
    <property type="entry name" value="TPR-like"/>
    <property type="match status" value="1"/>
</dbReference>
<dbReference type="PANTHER" id="PTHR47926">
    <property type="entry name" value="PENTATRICOPEPTIDE REPEAT-CONTAINING PROTEIN"/>
    <property type="match status" value="1"/>
</dbReference>
<protein>
    <submittedName>
        <fullName evidence="3">Pentatricopeptide repeat-containing protein</fullName>
    </submittedName>
</protein>
<organism evidence="3 4">
    <name type="scientific">Platanthera guangdongensis</name>
    <dbReference type="NCBI Taxonomy" id="2320717"/>
    <lineage>
        <taxon>Eukaryota</taxon>
        <taxon>Viridiplantae</taxon>
        <taxon>Streptophyta</taxon>
        <taxon>Embryophyta</taxon>
        <taxon>Tracheophyta</taxon>
        <taxon>Spermatophyta</taxon>
        <taxon>Magnoliopsida</taxon>
        <taxon>Liliopsida</taxon>
        <taxon>Asparagales</taxon>
        <taxon>Orchidaceae</taxon>
        <taxon>Orchidoideae</taxon>
        <taxon>Orchideae</taxon>
        <taxon>Orchidinae</taxon>
        <taxon>Platanthera</taxon>
    </lineage>
</organism>
<evidence type="ECO:0000256" key="2">
    <source>
        <dbReference type="PROSITE-ProRule" id="PRU00708"/>
    </source>
</evidence>
<dbReference type="InterPro" id="IPR046960">
    <property type="entry name" value="PPR_At4g14850-like_plant"/>
</dbReference>
<evidence type="ECO:0000256" key="1">
    <source>
        <dbReference type="ARBA" id="ARBA00022737"/>
    </source>
</evidence>
<dbReference type="InterPro" id="IPR046848">
    <property type="entry name" value="E_motif"/>
</dbReference>
<dbReference type="PANTHER" id="PTHR47926:SF436">
    <property type="entry name" value="PENTATRICOPEPTIDE REPEAT-CONTAINING PROTEIN ELI1, CHLOROPLASTIC-LIKE ISOFORM X2"/>
    <property type="match status" value="1"/>
</dbReference>
<keyword evidence="4" id="KW-1185">Reference proteome</keyword>
<feature type="repeat" description="PPR" evidence="2">
    <location>
        <begin position="197"/>
        <end position="231"/>
    </location>
</feature>
<dbReference type="Pfam" id="PF20431">
    <property type="entry name" value="E_motif"/>
    <property type="match status" value="1"/>
</dbReference>
<dbReference type="Pfam" id="PF01535">
    <property type="entry name" value="PPR"/>
    <property type="match status" value="3"/>
</dbReference>
<evidence type="ECO:0000313" key="3">
    <source>
        <dbReference type="EMBL" id="KAK8958690.1"/>
    </source>
</evidence>